<sequence>MSDYRFSIVVIRSNEKSFYEANTFYFMLRFIIKLKL</sequence>
<reference evidence="1 2" key="1">
    <citation type="submission" date="2020-01" db="EMBL/GenBank/DDBJ databases">
        <authorList>
            <person name="Rodrigo-Torres L."/>
            <person name="Arahal R. D."/>
            <person name="Lucena T."/>
        </authorList>
    </citation>
    <scope>NUCLEOTIDE SEQUENCE [LARGE SCALE GENOMIC DNA]</scope>
    <source>
        <strain evidence="1 2">CECT 9293</strain>
    </source>
</reference>
<gene>
    <name evidence="1" type="ORF">CHRY9293_00292</name>
</gene>
<dbReference type="Proteomes" id="UP000445144">
    <property type="component" value="Unassembled WGS sequence"/>
</dbReference>
<name>A0A6N4X6W5_9FLAO</name>
<proteinExistence type="predicted"/>
<keyword evidence="2" id="KW-1185">Reference proteome</keyword>
<accession>A0A6N4X6W5</accession>
<dbReference type="EMBL" id="CACVBR010000002">
    <property type="protein sequence ID" value="CAA7193913.1"/>
    <property type="molecule type" value="Genomic_DNA"/>
</dbReference>
<organism evidence="1 2">
    <name type="scientific">Chryseobacterium potabilaquae</name>
    <dbReference type="NCBI Taxonomy" id="2675057"/>
    <lineage>
        <taxon>Bacteria</taxon>
        <taxon>Pseudomonadati</taxon>
        <taxon>Bacteroidota</taxon>
        <taxon>Flavobacteriia</taxon>
        <taxon>Flavobacteriales</taxon>
        <taxon>Weeksellaceae</taxon>
        <taxon>Chryseobacterium group</taxon>
        <taxon>Chryseobacterium</taxon>
    </lineage>
</organism>
<evidence type="ECO:0000313" key="2">
    <source>
        <dbReference type="Proteomes" id="UP000445144"/>
    </source>
</evidence>
<dbReference type="AlphaFoldDB" id="A0A6N4X6W5"/>
<evidence type="ECO:0000313" key="1">
    <source>
        <dbReference type="EMBL" id="CAA7193913.1"/>
    </source>
</evidence>
<protein>
    <submittedName>
        <fullName evidence="1">Uncharacterized protein</fullName>
    </submittedName>
</protein>